<protein>
    <submittedName>
        <fullName evidence="1">Uncharacterized protein</fullName>
    </submittedName>
</protein>
<proteinExistence type="predicted"/>
<reference evidence="2" key="1">
    <citation type="journal article" date="2014" name="Proc. Natl. Acad. Sci. U.S.A.">
        <title>Extensive sampling of basidiomycete genomes demonstrates inadequacy of the white-rot/brown-rot paradigm for wood decay fungi.</title>
        <authorList>
            <person name="Riley R."/>
            <person name="Salamov A.A."/>
            <person name="Brown D.W."/>
            <person name="Nagy L.G."/>
            <person name="Floudas D."/>
            <person name="Held B.W."/>
            <person name="Levasseur A."/>
            <person name="Lombard V."/>
            <person name="Morin E."/>
            <person name="Otillar R."/>
            <person name="Lindquist E.A."/>
            <person name="Sun H."/>
            <person name="LaButti K.M."/>
            <person name="Schmutz J."/>
            <person name="Jabbour D."/>
            <person name="Luo H."/>
            <person name="Baker S.E."/>
            <person name="Pisabarro A.G."/>
            <person name="Walton J.D."/>
            <person name="Blanchette R.A."/>
            <person name="Henrissat B."/>
            <person name="Martin F."/>
            <person name="Cullen D."/>
            <person name="Hibbett D.S."/>
            <person name="Grigoriev I.V."/>
        </authorList>
    </citation>
    <scope>NUCLEOTIDE SEQUENCE [LARGE SCALE GENOMIC DNA]</scope>
    <source>
        <strain evidence="2">FD-172 SS1</strain>
    </source>
</reference>
<sequence>MWAAPKEAPTPSEPRRGDVCNALRVRCQYGQRTHVPAFQSLLPASPSRTHPCVAQIPLPFARVILAFQPPRMSSLGSASLHTLLACPACFGVVRSRWSKAPGRAGTAARPAYSKY</sequence>
<evidence type="ECO:0000313" key="2">
    <source>
        <dbReference type="Proteomes" id="UP000027195"/>
    </source>
</evidence>
<dbReference type="AlphaFoldDB" id="A0A067M1B6"/>
<accession>A0A067M1B6</accession>
<dbReference type="Proteomes" id="UP000027195">
    <property type="component" value="Unassembled WGS sequence"/>
</dbReference>
<gene>
    <name evidence="1" type="ORF">BOTBODRAFT_58619</name>
</gene>
<dbReference type="EMBL" id="KL198077">
    <property type="protein sequence ID" value="KDQ09563.1"/>
    <property type="molecule type" value="Genomic_DNA"/>
</dbReference>
<evidence type="ECO:0000313" key="1">
    <source>
        <dbReference type="EMBL" id="KDQ09563.1"/>
    </source>
</evidence>
<dbReference type="HOGENOM" id="CLU_2263317_0_0_1"/>
<name>A0A067M1B6_BOTB1</name>
<dbReference type="InParanoid" id="A0A067M1B6"/>
<organism evidence="1 2">
    <name type="scientific">Botryobasidium botryosum (strain FD-172 SS1)</name>
    <dbReference type="NCBI Taxonomy" id="930990"/>
    <lineage>
        <taxon>Eukaryota</taxon>
        <taxon>Fungi</taxon>
        <taxon>Dikarya</taxon>
        <taxon>Basidiomycota</taxon>
        <taxon>Agaricomycotina</taxon>
        <taxon>Agaricomycetes</taxon>
        <taxon>Cantharellales</taxon>
        <taxon>Botryobasidiaceae</taxon>
        <taxon>Botryobasidium</taxon>
    </lineage>
</organism>
<keyword evidence="2" id="KW-1185">Reference proteome</keyword>